<accession>A0A5J5F4F1</accession>
<comment type="catalytic activity">
    <reaction evidence="1">
        <text>a purine D-ribonucleoside + phosphate = a purine nucleobase + alpha-D-ribose 1-phosphate</text>
        <dbReference type="Rhea" id="RHEA:19805"/>
        <dbReference type="ChEBI" id="CHEBI:26386"/>
        <dbReference type="ChEBI" id="CHEBI:43474"/>
        <dbReference type="ChEBI" id="CHEBI:57720"/>
        <dbReference type="ChEBI" id="CHEBI:142355"/>
        <dbReference type="EC" id="2.4.2.1"/>
    </reaction>
</comment>
<dbReference type="Proteomes" id="UP000326924">
    <property type="component" value="Unassembled WGS sequence"/>
</dbReference>
<feature type="binding site" evidence="9">
    <location>
        <position position="255"/>
    </location>
    <ligand>
        <name>a purine D-ribonucleoside</name>
        <dbReference type="ChEBI" id="CHEBI:142355"/>
    </ligand>
</feature>
<feature type="binding site" evidence="9">
    <location>
        <begin position="93"/>
        <end position="95"/>
    </location>
    <ligand>
        <name>phosphate</name>
        <dbReference type="ChEBI" id="CHEBI:43474"/>
    </ligand>
</feature>
<dbReference type="PIRSF" id="PIRSF000477">
    <property type="entry name" value="PurNPase"/>
    <property type="match status" value="1"/>
</dbReference>
<dbReference type="FunFam" id="3.40.50.1580:FF:000004">
    <property type="entry name" value="Purine nucleoside phosphorylase"/>
    <property type="match status" value="1"/>
</dbReference>
<dbReference type="Gene3D" id="3.40.50.1580">
    <property type="entry name" value="Nucleoside phosphorylase domain"/>
    <property type="match status" value="1"/>
</dbReference>
<keyword evidence="6 8" id="KW-0808">Transferase</keyword>
<dbReference type="EMBL" id="VXIS01000039">
    <property type="protein sequence ID" value="KAA8911113.1"/>
    <property type="molecule type" value="Genomic_DNA"/>
</dbReference>
<evidence type="ECO:0000256" key="6">
    <source>
        <dbReference type="ARBA" id="ARBA00022679"/>
    </source>
</evidence>
<dbReference type="CDD" id="cd09009">
    <property type="entry name" value="PNP-EcPNPII_like"/>
    <property type="match status" value="1"/>
</dbReference>
<dbReference type="AlphaFoldDB" id="A0A5J5F4F1"/>
<dbReference type="InterPro" id="IPR035994">
    <property type="entry name" value="Nucleoside_phosphorylase_sf"/>
</dbReference>
<dbReference type="InterPro" id="IPR011270">
    <property type="entry name" value="Pur_Nuc_Pase_Ino/Guo-sp"/>
</dbReference>
<feature type="binding site" evidence="9">
    <location>
        <position position="232"/>
    </location>
    <ligand>
        <name>phosphate</name>
        <dbReference type="ChEBI" id="CHEBI:43474"/>
    </ligand>
</feature>
<evidence type="ECO:0000313" key="11">
    <source>
        <dbReference type="EMBL" id="KAA8911113.1"/>
    </source>
</evidence>
<comment type="pathway">
    <text evidence="2 8">Purine metabolism; purine nucleoside salvage.</text>
</comment>
<evidence type="ECO:0000256" key="7">
    <source>
        <dbReference type="ARBA" id="ARBA00058131"/>
    </source>
</evidence>
<dbReference type="InterPro" id="IPR000845">
    <property type="entry name" value="Nucleoside_phosphorylase_d"/>
</dbReference>
<gene>
    <name evidence="11" type="ORF">FN846DRAFT_774421</name>
</gene>
<dbReference type="InterPro" id="IPR011268">
    <property type="entry name" value="Purine_phosphorylase"/>
</dbReference>
<keyword evidence="5 8" id="KW-0328">Glycosyltransferase</keyword>
<keyword evidence="12" id="KW-1185">Reference proteome</keyword>
<reference evidence="11 12" key="1">
    <citation type="submission" date="2019-09" db="EMBL/GenBank/DDBJ databases">
        <title>Draft genome of the ectomycorrhizal ascomycete Sphaerosporella brunnea.</title>
        <authorList>
            <consortium name="DOE Joint Genome Institute"/>
            <person name="Benucci G.M."/>
            <person name="Marozzi G."/>
            <person name="Antonielli L."/>
            <person name="Sanchez S."/>
            <person name="Marco P."/>
            <person name="Wang X."/>
            <person name="Falini L.B."/>
            <person name="Barry K."/>
            <person name="Haridas S."/>
            <person name="Lipzen A."/>
            <person name="Labutti K."/>
            <person name="Grigoriev I.V."/>
            <person name="Murat C."/>
            <person name="Martin F."/>
            <person name="Albertini E."/>
            <person name="Donnini D."/>
            <person name="Bonito G."/>
        </authorList>
    </citation>
    <scope>NUCLEOTIDE SEQUENCE [LARGE SCALE GENOMIC DNA]</scope>
    <source>
        <strain evidence="11 12">Sb_GMNB300</strain>
    </source>
</reference>
<dbReference type="Pfam" id="PF01048">
    <property type="entry name" value="PNP_UDP_1"/>
    <property type="match status" value="1"/>
</dbReference>
<evidence type="ECO:0000256" key="5">
    <source>
        <dbReference type="ARBA" id="ARBA00022676"/>
    </source>
</evidence>
<comment type="caution">
    <text evidence="11">The sequence shown here is derived from an EMBL/GenBank/DDBJ whole genome shotgun (WGS) entry which is preliminary data.</text>
</comment>
<organism evidence="11 12">
    <name type="scientific">Sphaerosporella brunnea</name>
    <dbReference type="NCBI Taxonomy" id="1250544"/>
    <lineage>
        <taxon>Eukaryota</taxon>
        <taxon>Fungi</taxon>
        <taxon>Dikarya</taxon>
        <taxon>Ascomycota</taxon>
        <taxon>Pezizomycotina</taxon>
        <taxon>Pezizomycetes</taxon>
        <taxon>Pezizales</taxon>
        <taxon>Pyronemataceae</taxon>
        <taxon>Sphaerosporella</taxon>
    </lineage>
</organism>
<evidence type="ECO:0000256" key="3">
    <source>
        <dbReference type="ARBA" id="ARBA00006751"/>
    </source>
</evidence>
<dbReference type="InterPro" id="IPR018099">
    <property type="entry name" value="Purine_phosphorylase-2_CS"/>
</dbReference>
<evidence type="ECO:0000256" key="4">
    <source>
        <dbReference type="ARBA" id="ARBA00011233"/>
    </source>
</evidence>
<evidence type="ECO:0000256" key="8">
    <source>
        <dbReference type="PIRNR" id="PIRNR000477"/>
    </source>
</evidence>
<dbReference type="OrthoDB" id="10261782at2759"/>
<dbReference type="PROSITE" id="PS01240">
    <property type="entry name" value="PNP_MTAP_2"/>
    <property type="match status" value="1"/>
</dbReference>
<evidence type="ECO:0000256" key="1">
    <source>
        <dbReference type="ARBA" id="ARBA00000755"/>
    </source>
</evidence>
<feature type="domain" description="Nucleoside phosphorylase" evidence="10">
    <location>
        <begin position="31"/>
        <end position="285"/>
    </location>
</feature>
<dbReference type="NCBIfam" id="NF006054">
    <property type="entry name" value="PRK08202.1"/>
    <property type="match status" value="1"/>
</dbReference>
<comment type="function">
    <text evidence="7">The purine nucleoside phosphorylases catalyze the phosphorolytic breakdown of the N-glycosidic bond in the beta-(deoxy)ribonucleoside molecules, with the formation of the corresponding free purine bases and pentose-1-phosphate. Cleaves guanosine and inosine.</text>
</comment>
<dbReference type="GO" id="GO:0004731">
    <property type="term" value="F:purine-nucleoside phosphorylase activity"/>
    <property type="evidence" value="ECO:0007669"/>
    <property type="project" value="UniProtKB-EC"/>
</dbReference>
<dbReference type="PANTHER" id="PTHR11904:SF9">
    <property type="entry name" value="PURINE NUCLEOSIDE PHOSPHORYLASE-RELATED"/>
    <property type="match status" value="1"/>
</dbReference>
<dbReference type="GO" id="GO:0009116">
    <property type="term" value="P:nucleoside metabolic process"/>
    <property type="evidence" value="ECO:0007669"/>
    <property type="project" value="InterPro"/>
</dbReference>
<dbReference type="EC" id="2.4.2.1" evidence="8"/>
<dbReference type="InParanoid" id="A0A5J5F4F1"/>
<dbReference type="PANTHER" id="PTHR11904">
    <property type="entry name" value="METHYLTHIOADENOSINE/PURINE NUCLEOSIDE PHOSPHORYLASE"/>
    <property type="match status" value="1"/>
</dbReference>
<evidence type="ECO:0000256" key="2">
    <source>
        <dbReference type="ARBA" id="ARBA00005058"/>
    </source>
</evidence>
<sequence>MPATKPTTFQLVTQSATYIQSVVPEELRNPKVGIICGSGLGGLVDTLEAAPQIAIPYSDIPEFPHSTVVGHAGKLVFGHLGEKKTPVVVMVGRAHFYEGHSIEKVTFPVRVMKLLGIQSIIVTNAAGGLNPEYNVGDIMILNDHINFPGLAGNHPLRGPNEEAFGTRFPALSDAYDLSFRRTVHLAYRKLETVSTKRTVREGVYAFVSGPTFETRAECRMLRAMGADVVGMSTVPEICVARHAGLRVLAMSLVTNCAVLEPGPRGDSLLIESAQGAGDDLNNLLEAGKANHQEVLEAGNEAATDMQVCRNVHT</sequence>
<evidence type="ECO:0000256" key="9">
    <source>
        <dbReference type="PIRSR" id="PIRSR000477-2"/>
    </source>
</evidence>
<protein>
    <recommendedName>
        <fullName evidence="8">Purine nucleoside phosphorylase</fullName>
        <ecNumber evidence="8">2.4.2.1</ecNumber>
    </recommendedName>
    <alternativeName>
        <fullName evidence="8">Inosine-guanosine phosphorylase</fullName>
    </alternativeName>
</protein>
<evidence type="ECO:0000313" key="12">
    <source>
        <dbReference type="Proteomes" id="UP000326924"/>
    </source>
</evidence>
<feature type="binding site" evidence="9">
    <location>
        <position position="38"/>
    </location>
    <ligand>
        <name>phosphate</name>
        <dbReference type="ChEBI" id="CHEBI:43474"/>
    </ligand>
</feature>
<dbReference type="SUPFAM" id="SSF53167">
    <property type="entry name" value="Purine and uridine phosphorylases"/>
    <property type="match status" value="1"/>
</dbReference>
<comment type="subunit">
    <text evidence="4">Homotrimer.</text>
</comment>
<dbReference type="GO" id="GO:0005737">
    <property type="term" value="C:cytoplasm"/>
    <property type="evidence" value="ECO:0007669"/>
    <property type="project" value="TreeGrafter"/>
</dbReference>
<dbReference type="UniPathway" id="UPA00606"/>
<feature type="binding site" evidence="9">
    <location>
        <position position="125"/>
    </location>
    <ligand>
        <name>phosphate</name>
        <dbReference type="ChEBI" id="CHEBI:43474"/>
    </ligand>
</feature>
<comment type="similarity">
    <text evidence="3 8">Belongs to the PNP/MTAP phosphorylase family.</text>
</comment>
<dbReference type="NCBIfam" id="TIGR01700">
    <property type="entry name" value="PNPH"/>
    <property type="match status" value="1"/>
</dbReference>
<feature type="binding site" evidence="9">
    <location>
        <position position="213"/>
    </location>
    <ligand>
        <name>a purine D-ribonucleoside</name>
        <dbReference type="ChEBI" id="CHEBI:142355"/>
    </ligand>
</feature>
<proteinExistence type="inferred from homology"/>
<dbReference type="NCBIfam" id="TIGR01697">
    <property type="entry name" value="PNPH-PUNA-XAPA"/>
    <property type="match status" value="1"/>
</dbReference>
<evidence type="ECO:0000259" key="10">
    <source>
        <dbReference type="Pfam" id="PF01048"/>
    </source>
</evidence>
<name>A0A5J5F4F1_9PEZI</name>
<dbReference type="FunCoup" id="A0A5J5F4F1">
    <property type="interactions" value="758"/>
</dbReference>
<feature type="binding site" evidence="9">
    <location>
        <position position="71"/>
    </location>
    <ligand>
        <name>phosphate</name>
        <dbReference type="ChEBI" id="CHEBI:43474"/>
    </ligand>
</feature>